<evidence type="ECO:0000259" key="1">
    <source>
        <dbReference type="Pfam" id="PF00117"/>
    </source>
</evidence>
<sequence>MKLCILDNDFLDPAVEPIYKGYGAMSERLLRQAGAEGEFDIFNTVKGEYPDSFDTYDAVLLTGSKADSFSQEPWVLVLKEKVQALLKAKKKLIGICFGHQLIALCMGAKVGRAPQGWGAGRMSYEWTAPELAQAEGRTEVAMLASHQDQVLELPSGAKLFATSAFCPVAAFGVDEQVFCVQPHPEFVEDYSAFLLNKRRATFGEEKYQAFTQSLAQGHDGLAVARMMVAFINGQ</sequence>
<dbReference type="PROSITE" id="PS51273">
    <property type="entry name" value="GATASE_TYPE_1"/>
    <property type="match status" value="1"/>
</dbReference>
<reference evidence="2 3" key="1">
    <citation type="journal article" date="2021" name="Microbiol. Spectr.">
        <title>A Single Bacterium Capable of Oxidation and Reduction of Iron at Circumneutral pH.</title>
        <authorList>
            <person name="Kato S."/>
            <person name="Ohkuma M."/>
        </authorList>
    </citation>
    <scope>NUCLEOTIDE SEQUENCE [LARGE SCALE GENOMIC DNA]</scope>
    <source>
        <strain evidence="2 3">MIZ03</strain>
    </source>
</reference>
<dbReference type="SUPFAM" id="SSF52317">
    <property type="entry name" value="Class I glutamine amidotransferase-like"/>
    <property type="match status" value="1"/>
</dbReference>
<dbReference type="PANTHER" id="PTHR42695">
    <property type="entry name" value="GLUTAMINE AMIDOTRANSFERASE YLR126C-RELATED"/>
    <property type="match status" value="1"/>
</dbReference>
<dbReference type="CDD" id="cd01741">
    <property type="entry name" value="GATase1_1"/>
    <property type="match status" value="1"/>
</dbReference>
<dbReference type="Gene3D" id="3.40.50.880">
    <property type="match status" value="1"/>
</dbReference>
<dbReference type="InterPro" id="IPR029062">
    <property type="entry name" value="Class_I_gatase-like"/>
</dbReference>
<accession>A0ABN6D8R6</accession>
<dbReference type="InterPro" id="IPR044992">
    <property type="entry name" value="ChyE-like"/>
</dbReference>
<name>A0ABN6D8R6_9BURK</name>
<dbReference type="RefSeq" id="WP_223904390.1">
    <property type="nucleotide sequence ID" value="NZ_AP024238.1"/>
</dbReference>
<evidence type="ECO:0000313" key="2">
    <source>
        <dbReference type="EMBL" id="BCO28434.1"/>
    </source>
</evidence>
<dbReference type="Pfam" id="PF00117">
    <property type="entry name" value="GATase"/>
    <property type="match status" value="1"/>
</dbReference>
<gene>
    <name evidence="2" type="ORF">MIZ03_3334</name>
</gene>
<dbReference type="EMBL" id="AP024238">
    <property type="protein sequence ID" value="BCO28434.1"/>
    <property type="molecule type" value="Genomic_DNA"/>
</dbReference>
<evidence type="ECO:0000313" key="3">
    <source>
        <dbReference type="Proteomes" id="UP000824366"/>
    </source>
</evidence>
<dbReference type="NCBIfam" id="NF004212">
    <property type="entry name" value="PRK05665.1"/>
    <property type="match status" value="1"/>
</dbReference>
<proteinExistence type="predicted"/>
<protein>
    <recommendedName>
        <fullName evidence="1">Glutamine amidotransferase domain-containing protein</fullName>
    </recommendedName>
</protein>
<feature type="domain" description="Glutamine amidotransferase" evidence="1">
    <location>
        <begin position="27"/>
        <end position="187"/>
    </location>
</feature>
<keyword evidence="3" id="KW-1185">Reference proteome</keyword>
<dbReference type="PANTHER" id="PTHR42695:SF5">
    <property type="entry name" value="GLUTAMINE AMIDOTRANSFERASE YLR126C-RELATED"/>
    <property type="match status" value="1"/>
</dbReference>
<dbReference type="Proteomes" id="UP000824366">
    <property type="component" value="Chromosome"/>
</dbReference>
<organism evidence="2 3">
    <name type="scientific">Rhodoferax lithotrophicus</name>
    <dbReference type="NCBI Taxonomy" id="2798804"/>
    <lineage>
        <taxon>Bacteria</taxon>
        <taxon>Pseudomonadati</taxon>
        <taxon>Pseudomonadota</taxon>
        <taxon>Betaproteobacteria</taxon>
        <taxon>Burkholderiales</taxon>
        <taxon>Comamonadaceae</taxon>
        <taxon>Rhodoferax</taxon>
    </lineage>
</organism>
<dbReference type="InterPro" id="IPR017926">
    <property type="entry name" value="GATASE"/>
</dbReference>